<evidence type="ECO:0000313" key="3">
    <source>
        <dbReference type="Proteomes" id="UP000076154"/>
    </source>
</evidence>
<comment type="caution">
    <text evidence="2">The sequence shown here is derived from an EMBL/GenBank/DDBJ whole genome shotgun (WGS) entry which is preliminary data.</text>
</comment>
<evidence type="ECO:0000256" key="1">
    <source>
        <dbReference type="SAM" id="MobiDB-lite"/>
    </source>
</evidence>
<protein>
    <submittedName>
        <fullName evidence="2">Uncharacterized protein</fullName>
    </submittedName>
</protein>
<dbReference type="EMBL" id="LUEZ02000053">
    <property type="protein sequence ID" value="RDB22065.1"/>
    <property type="molecule type" value="Genomic_DNA"/>
</dbReference>
<feature type="region of interest" description="Disordered" evidence="1">
    <location>
        <begin position="397"/>
        <end position="559"/>
    </location>
</feature>
<feature type="region of interest" description="Disordered" evidence="1">
    <location>
        <begin position="199"/>
        <end position="382"/>
    </location>
</feature>
<feature type="compositionally biased region" description="Basic and acidic residues" evidence="1">
    <location>
        <begin position="421"/>
        <end position="436"/>
    </location>
</feature>
<reference evidence="2" key="1">
    <citation type="submission" date="2018-04" db="EMBL/GenBank/DDBJ databases">
        <title>Whole genome sequencing of Hypsizygus marmoreus.</title>
        <authorList>
            <person name="Choi I.-G."/>
            <person name="Min B."/>
            <person name="Kim J.-G."/>
            <person name="Kim S."/>
            <person name="Oh Y.-L."/>
            <person name="Kong W.-S."/>
            <person name="Park H."/>
            <person name="Jeong J."/>
            <person name="Song E.-S."/>
        </authorList>
    </citation>
    <scope>NUCLEOTIDE SEQUENCE [LARGE SCALE GENOMIC DNA]</scope>
    <source>
        <strain evidence="2">51987-8</strain>
    </source>
</reference>
<dbReference type="InParanoid" id="A0A369JNV4"/>
<accession>A0A369JNV4</accession>
<evidence type="ECO:0000313" key="2">
    <source>
        <dbReference type="EMBL" id="RDB22065.1"/>
    </source>
</evidence>
<name>A0A369JNV4_HYPMA</name>
<gene>
    <name evidence="2" type="ORF">Hypma_010982</name>
</gene>
<feature type="compositionally biased region" description="Acidic residues" evidence="1">
    <location>
        <begin position="500"/>
        <end position="509"/>
    </location>
</feature>
<keyword evidence="3" id="KW-1185">Reference proteome</keyword>
<proteinExistence type="predicted"/>
<dbReference type="Proteomes" id="UP000076154">
    <property type="component" value="Unassembled WGS sequence"/>
</dbReference>
<feature type="compositionally biased region" description="Basic and acidic residues" evidence="1">
    <location>
        <begin position="281"/>
        <end position="298"/>
    </location>
</feature>
<organism evidence="2 3">
    <name type="scientific">Hypsizygus marmoreus</name>
    <name type="common">White beech mushroom</name>
    <name type="synonym">Agaricus marmoreus</name>
    <dbReference type="NCBI Taxonomy" id="39966"/>
    <lineage>
        <taxon>Eukaryota</taxon>
        <taxon>Fungi</taxon>
        <taxon>Dikarya</taxon>
        <taxon>Basidiomycota</taxon>
        <taxon>Agaricomycotina</taxon>
        <taxon>Agaricomycetes</taxon>
        <taxon>Agaricomycetidae</taxon>
        <taxon>Agaricales</taxon>
        <taxon>Tricholomatineae</taxon>
        <taxon>Lyophyllaceae</taxon>
        <taxon>Hypsizygus</taxon>
    </lineage>
</organism>
<sequence length="646" mass="68754">MSTTTNSIDALTAFKATLKDEDISDEILLAFAALEKALIKPAPEAEITMNNADAAADDLAAEAEVAAVLSEVEVEATEFAAVGEYAPVDVAAAAVATTNVLIQDAATPNVSEVQVATAEVAAANVSEEDSVSEVADADDEAGSITLDVTTPTPPPKVVPTTSEQSSPRRSLRLRLACQKAAAQGGNAIVSVTPSATGEGVHTHWHYPDNAVPAATTASPDGELSSDDGATLVGSSDDGDEKKGKRPFKRASAPSPSPYPPSPPPYVLVPSFKLTPSKKRARDSSSEEDSRASTDDGPARRTRSKVAFAAPPSPAPVGTRHRRRRAPTPGPRASHAPKTRSMSPSPSPPPPTILSSTTTSSTNTSSSSHPTTSTYPNPRPLVAEQSFHHASNFSIFCHPSFGSLDKQPVGKDALPPQYKYSKVPERIVNRKVVKEGEGGSWTAVKALAKQRDDATRERKLRKSRKLAPTSTAQVASTSRLPSPPPTPVSASGSGGKRAREDDDEEKEDDEEGRRTRARRESPSLGVVEVLTSVKPRTMSNDDTPQPKLKPLTREDLPPTPPLRNYARGVFHPLLALGFLTPWDLLAEHAAELKIRGCTPMARARNLWEQIRDRQPYLGSGPPFIPMLCDHFEQDSGAFKEGRGFGAD</sequence>
<dbReference type="AlphaFoldDB" id="A0A369JNV4"/>
<feature type="compositionally biased region" description="Pro residues" evidence="1">
    <location>
        <begin position="254"/>
        <end position="266"/>
    </location>
</feature>
<feature type="region of interest" description="Disordered" evidence="1">
    <location>
        <begin position="143"/>
        <end position="170"/>
    </location>
</feature>
<feature type="compositionally biased region" description="Basic and acidic residues" evidence="1">
    <location>
        <begin position="510"/>
        <end position="520"/>
    </location>
</feature>
<feature type="compositionally biased region" description="Low complexity" evidence="1">
    <location>
        <begin position="158"/>
        <end position="168"/>
    </location>
</feature>
<feature type="compositionally biased region" description="Low complexity" evidence="1">
    <location>
        <begin position="352"/>
        <end position="375"/>
    </location>
</feature>